<dbReference type="Proteomes" id="UP001054945">
    <property type="component" value="Unassembled WGS sequence"/>
</dbReference>
<dbReference type="EMBL" id="BPLR01011653">
    <property type="protein sequence ID" value="GIY47957.1"/>
    <property type="molecule type" value="Genomic_DNA"/>
</dbReference>
<sequence>MKLSILYETSINHPRYGPTIFRDYKRRINKAKTHPMLLPRAFEDAKTKAENRKKIELQRLARASVGVPSFINGQSRANR</sequence>
<protein>
    <submittedName>
        <fullName evidence="1">Uncharacterized protein</fullName>
    </submittedName>
</protein>
<organism evidence="1 2">
    <name type="scientific">Caerostris extrusa</name>
    <name type="common">Bark spider</name>
    <name type="synonym">Caerostris bankana</name>
    <dbReference type="NCBI Taxonomy" id="172846"/>
    <lineage>
        <taxon>Eukaryota</taxon>
        <taxon>Metazoa</taxon>
        <taxon>Ecdysozoa</taxon>
        <taxon>Arthropoda</taxon>
        <taxon>Chelicerata</taxon>
        <taxon>Arachnida</taxon>
        <taxon>Araneae</taxon>
        <taxon>Araneomorphae</taxon>
        <taxon>Entelegynae</taxon>
        <taxon>Araneoidea</taxon>
        <taxon>Araneidae</taxon>
        <taxon>Caerostris</taxon>
    </lineage>
</organism>
<accession>A0AAV4TSP5</accession>
<evidence type="ECO:0000313" key="1">
    <source>
        <dbReference type="EMBL" id="GIY47957.1"/>
    </source>
</evidence>
<proteinExistence type="predicted"/>
<reference evidence="1 2" key="1">
    <citation type="submission" date="2021-06" db="EMBL/GenBank/DDBJ databases">
        <title>Caerostris extrusa draft genome.</title>
        <authorList>
            <person name="Kono N."/>
            <person name="Arakawa K."/>
        </authorList>
    </citation>
    <scope>NUCLEOTIDE SEQUENCE [LARGE SCALE GENOMIC DNA]</scope>
</reference>
<keyword evidence="2" id="KW-1185">Reference proteome</keyword>
<gene>
    <name evidence="1" type="ORF">CEXT_205961</name>
</gene>
<dbReference type="AlphaFoldDB" id="A0AAV4TSP5"/>
<name>A0AAV4TSP5_CAEEX</name>
<evidence type="ECO:0000313" key="2">
    <source>
        <dbReference type="Proteomes" id="UP001054945"/>
    </source>
</evidence>
<comment type="caution">
    <text evidence="1">The sequence shown here is derived from an EMBL/GenBank/DDBJ whole genome shotgun (WGS) entry which is preliminary data.</text>
</comment>